<dbReference type="KEGG" id="rsin:B6N60_05172"/>
<protein>
    <submittedName>
        <fullName evidence="1">Uncharacterized protein</fullName>
    </submittedName>
</protein>
<dbReference type="EMBL" id="CP021056">
    <property type="protein sequence ID" value="QXE26440.1"/>
    <property type="molecule type" value="Genomic_DNA"/>
</dbReference>
<evidence type="ECO:0000313" key="1">
    <source>
        <dbReference type="EMBL" id="QXE26440.1"/>
    </source>
</evidence>
<evidence type="ECO:0000313" key="2">
    <source>
        <dbReference type="Proteomes" id="UP000683511"/>
    </source>
</evidence>
<organism evidence="1 2">
    <name type="scientific">Richelia sinica FACHB-800</name>
    <dbReference type="NCBI Taxonomy" id="1357546"/>
    <lineage>
        <taxon>Bacteria</taxon>
        <taxon>Bacillati</taxon>
        <taxon>Cyanobacteriota</taxon>
        <taxon>Cyanophyceae</taxon>
        <taxon>Nostocales</taxon>
        <taxon>Nostocaceae</taxon>
        <taxon>Richelia</taxon>
    </lineage>
</organism>
<name>A0A975TCW6_9NOST</name>
<dbReference type="AlphaFoldDB" id="A0A975TCW6"/>
<proteinExistence type="predicted"/>
<keyword evidence="2" id="KW-1185">Reference proteome</keyword>
<dbReference type="Proteomes" id="UP000683511">
    <property type="component" value="Chromosome"/>
</dbReference>
<sequence length="41" mass="4854">MLLANSEFNFSDRYSWFSPASAKIMPRSIIMIFSRVCRRHS</sequence>
<gene>
    <name evidence="1" type="ORF">B6N60_05172</name>
</gene>
<accession>A0A975TCW6</accession>
<reference evidence="1" key="1">
    <citation type="submission" date="2017-04" db="EMBL/GenBank/DDBJ databases">
        <title>Genome deletions in a multicellular cyanobacterial endosymbiont for morphological adaptation in marine diatoms.</title>
        <authorList>
            <person name="Wang Y."/>
            <person name="Gao H."/>
            <person name="Li R."/>
            <person name="Xu X."/>
        </authorList>
    </citation>
    <scope>NUCLEOTIDE SEQUENCE</scope>
    <source>
        <strain evidence="1">FACHB 800</strain>
    </source>
</reference>